<sequence length="135" mass="16120">MLHYQLIIRLQHTDRRGNPLNYPTDLQNLEWKNDKFSISASIERIRTNNDISVKETSDLGWNLGDLLFYKDKAGMICWREQDEKGEVQFIQHNVLETPFQHTYTRRFRSETDEHILWCYQAQQIDLHLAANTPDK</sequence>
<name>A0A160TDW3_9ZZZZ</name>
<dbReference type="EMBL" id="CZQC01000071">
    <property type="protein sequence ID" value="CUS42785.1"/>
    <property type="molecule type" value="Genomic_DNA"/>
</dbReference>
<protein>
    <submittedName>
        <fullName evidence="1">Uncharacterized protein</fullName>
    </submittedName>
</protein>
<reference evidence="1" key="1">
    <citation type="submission" date="2015-10" db="EMBL/GenBank/DDBJ databases">
        <authorList>
            <person name="Gilbert D.G."/>
        </authorList>
    </citation>
    <scope>NUCLEOTIDE SEQUENCE</scope>
</reference>
<dbReference type="AlphaFoldDB" id="A0A160TDW3"/>
<gene>
    <name evidence="1" type="ORF">MGWOODY_Tha2861</name>
</gene>
<organism evidence="1">
    <name type="scientific">hydrothermal vent metagenome</name>
    <dbReference type="NCBI Taxonomy" id="652676"/>
    <lineage>
        <taxon>unclassified sequences</taxon>
        <taxon>metagenomes</taxon>
        <taxon>ecological metagenomes</taxon>
    </lineage>
</organism>
<evidence type="ECO:0000313" key="1">
    <source>
        <dbReference type="EMBL" id="CUS42785.1"/>
    </source>
</evidence>
<proteinExistence type="predicted"/>
<accession>A0A160TDW3</accession>